<dbReference type="Proteomes" id="UP000520052">
    <property type="component" value="Unassembled WGS sequence"/>
</dbReference>
<accession>A0A7K4N6E0</accession>
<protein>
    <submittedName>
        <fullName evidence="1">Uncharacterized protein</fullName>
    </submittedName>
</protein>
<organism evidence="1 2">
    <name type="scientific">Marine Group I thaumarchaeote</name>
    <dbReference type="NCBI Taxonomy" id="2511932"/>
    <lineage>
        <taxon>Archaea</taxon>
        <taxon>Nitrososphaerota</taxon>
        <taxon>Marine Group I</taxon>
    </lineage>
</organism>
<dbReference type="AlphaFoldDB" id="A0A7K4N6E0"/>
<gene>
    <name evidence="1" type="ORF">HX854_04505</name>
</gene>
<comment type="caution">
    <text evidence="1">The sequence shown here is derived from an EMBL/GenBank/DDBJ whole genome shotgun (WGS) entry which is preliminary data.</text>
</comment>
<dbReference type="EMBL" id="JACATC010000004">
    <property type="protein sequence ID" value="NWJ83973.1"/>
    <property type="molecule type" value="Genomic_DNA"/>
</dbReference>
<name>A0A7K4N6E0_9ARCH</name>
<sequence length="164" mass="19071">MNHFQLGLLRSAGSKFQFLIQAVDDESEMTQLEKIAGQIDIILSSSPAPKIKPYIESYSPGYPIHCPKCNSDKVVIFFDPRFVPRFRGEWKERIRNKKTALENRWEKIKTENRWWKMDEKSAKPNWICKDCYEGGVVLENMNKSYCTGDNELADAKKTDKGEKM</sequence>
<evidence type="ECO:0000313" key="2">
    <source>
        <dbReference type="Proteomes" id="UP000520052"/>
    </source>
</evidence>
<proteinExistence type="predicted"/>
<reference evidence="1 2" key="1">
    <citation type="journal article" date="2019" name="Environ. Microbiol.">
        <title>Genomics insights into ecotype formation of ammonia-oxidizing archaea in the deep ocean.</title>
        <authorList>
            <person name="Wang Y."/>
            <person name="Huang J.M."/>
            <person name="Cui G.J."/>
            <person name="Nunoura T."/>
            <person name="Takaki Y."/>
            <person name="Li W.L."/>
            <person name="Li J."/>
            <person name="Gao Z.M."/>
            <person name="Takai K."/>
            <person name="Zhang A.Q."/>
            <person name="Stepanauskas R."/>
        </authorList>
    </citation>
    <scope>NUCLEOTIDE SEQUENCE [LARGE SCALE GENOMIC DNA]</scope>
    <source>
        <strain evidence="1 2">T3L1</strain>
    </source>
</reference>
<evidence type="ECO:0000313" key="1">
    <source>
        <dbReference type="EMBL" id="NWJ83973.1"/>
    </source>
</evidence>